<feature type="domain" description="AMP-dependent synthetase/ligase" evidence="16">
    <location>
        <begin position="199"/>
        <end position="559"/>
    </location>
</feature>
<dbReference type="EMBL" id="JABDTM020028050">
    <property type="protein sequence ID" value="KAH0809570.1"/>
    <property type="molecule type" value="Genomic_DNA"/>
</dbReference>
<protein>
    <recommendedName>
        <fullName evidence="5">Luciferin 4-monooxygenase</fullName>
        <ecNumber evidence="4">1.13.12.7</ecNumber>
    </recommendedName>
</protein>
<evidence type="ECO:0000259" key="17">
    <source>
        <dbReference type="Pfam" id="PF13193"/>
    </source>
</evidence>
<proteinExistence type="inferred from homology"/>
<name>A0A8J6L6N2_TENMO</name>
<evidence type="ECO:0000256" key="6">
    <source>
        <dbReference type="ARBA" id="ARBA00022723"/>
    </source>
</evidence>
<keyword evidence="10" id="KW-0560">Oxidoreductase</keyword>
<dbReference type="GO" id="GO:0004497">
    <property type="term" value="F:monooxygenase activity"/>
    <property type="evidence" value="ECO:0007669"/>
    <property type="project" value="UniProtKB-KW"/>
</dbReference>
<comment type="cofactor">
    <cofactor evidence="1">
        <name>Mg(2+)</name>
        <dbReference type="ChEBI" id="CHEBI:18420"/>
    </cofactor>
</comment>
<dbReference type="Pfam" id="PF00501">
    <property type="entry name" value="AMP-binding"/>
    <property type="match status" value="1"/>
</dbReference>
<dbReference type="GO" id="GO:0008218">
    <property type="term" value="P:bioluminescence"/>
    <property type="evidence" value="ECO:0007669"/>
    <property type="project" value="UniProtKB-KW"/>
</dbReference>
<evidence type="ECO:0000256" key="15">
    <source>
        <dbReference type="ARBA" id="ARBA00048497"/>
    </source>
</evidence>
<evidence type="ECO:0000256" key="9">
    <source>
        <dbReference type="ARBA" id="ARBA00022842"/>
    </source>
</evidence>
<sequence>MVLVAVVVHSCQVLLRFFHTINMLSHNWIKCGNHLIVARQDGFVYAHGQFGKLGLFLLRPSVNVSGNVIMLVEMAMVILVVQCSHVNGMLLLQLSTWCELSLRLRLREILDDFRCNDNNFLYSGKPSSPTHWQNLLQVAPEYFYVVEIVPRTTVEERVVTVCRKILCVTMSDLVQVGPPSYTKLPHKSLGRIFYDRMKNEDPNETVLVDCTGEEITRQKLLKLSIKMAKQLRHIGIVKGDVITIISPNHYKLLLTVLAGFFVGAQINLLNHDYTLGELKYFMSICQPVLIFCTTKTLDVVVELRDEYFSPTIISYDSETSIHVKNFDQAFDIDCNDRDVNLATLDPKQDVALILTSSGTTGLPKCVQLTHANLRNTMIYAGEASFMDINKRESVLAFLPFFHILGLGTTLASVLYGAKTVILNRFVPERFLGLIEKHKITKLFVVPSVLIFFVKSPLVEKYDVSSIGDVLCASDSLKRELEEMVEKRLKIKSVRQIYGLTEVSGAVTVTPKSVKRFGSCGQVQNGFQVKVCDPDTGTALFSGQVGELRVKGDGIMKGYLGCEEETQKVFDREGFLKTGDLGYYDIAGFFYIVDRLKEIIKYKGFQVSPSEIENLLIQHPSVKDVGVVGVADERVGEVPLAFVVKQAGREVTGEELIAFVESNVGAPVFHPDLQKSINLDFQNPEQLLTLPFLLNDLIYQM</sequence>
<keyword evidence="19" id="KW-1185">Reference proteome</keyword>
<dbReference type="AlphaFoldDB" id="A0A8J6L6N2"/>
<accession>A0A8J6L6N2</accession>
<evidence type="ECO:0000256" key="14">
    <source>
        <dbReference type="ARBA" id="ARBA00023262"/>
    </source>
</evidence>
<comment type="similarity">
    <text evidence="3">Belongs to the ATP-dependent AMP-binding enzyme family.</text>
</comment>
<dbReference type="InterPro" id="IPR000873">
    <property type="entry name" value="AMP-dep_synth/lig_dom"/>
</dbReference>
<dbReference type="PANTHER" id="PTHR24096:SF423">
    <property type="entry name" value="GM05240P"/>
    <property type="match status" value="1"/>
</dbReference>
<evidence type="ECO:0000256" key="1">
    <source>
        <dbReference type="ARBA" id="ARBA00001946"/>
    </source>
</evidence>
<keyword evidence="6" id="KW-0479">Metal-binding</keyword>
<dbReference type="Proteomes" id="UP000719412">
    <property type="component" value="Unassembled WGS sequence"/>
</dbReference>
<dbReference type="EC" id="1.13.12.7" evidence="4"/>
<evidence type="ECO:0000256" key="5">
    <source>
        <dbReference type="ARBA" id="ARBA00019043"/>
    </source>
</evidence>
<comment type="caution">
    <text evidence="18">The sequence shown here is derived from an EMBL/GenBank/DDBJ whole genome shotgun (WGS) entry which is preliminary data.</text>
</comment>
<keyword evidence="9" id="KW-0460">Magnesium</keyword>
<organism evidence="18 19">
    <name type="scientific">Tenebrio molitor</name>
    <name type="common">Yellow mealworm beetle</name>
    <dbReference type="NCBI Taxonomy" id="7067"/>
    <lineage>
        <taxon>Eukaryota</taxon>
        <taxon>Metazoa</taxon>
        <taxon>Ecdysozoa</taxon>
        <taxon>Arthropoda</taxon>
        <taxon>Hexapoda</taxon>
        <taxon>Insecta</taxon>
        <taxon>Pterygota</taxon>
        <taxon>Neoptera</taxon>
        <taxon>Endopterygota</taxon>
        <taxon>Coleoptera</taxon>
        <taxon>Polyphaga</taxon>
        <taxon>Cucujiformia</taxon>
        <taxon>Tenebrionidae</taxon>
        <taxon>Tenebrio</taxon>
    </lineage>
</organism>
<reference evidence="18" key="2">
    <citation type="submission" date="2021-08" db="EMBL/GenBank/DDBJ databases">
        <authorList>
            <person name="Eriksson T."/>
        </authorList>
    </citation>
    <scope>NUCLEOTIDE SEQUENCE</scope>
    <source>
        <strain evidence="18">Stoneville</strain>
        <tissue evidence="18">Whole head</tissue>
    </source>
</reference>
<dbReference type="Gene3D" id="3.30.300.30">
    <property type="match status" value="1"/>
</dbReference>
<evidence type="ECO:0000256" key="10">
    <source>
        <dbReference type="ARBA" id="ARBA00023002"/>
    </source>
</evidence>
<evidence type="ECO:0000313" key="18">
    <source>
        <dbReference type="EMBL" id="KAH0809570.1"/>
    </source>
</evidence>
<comment type="subcellular location">
    <subcellularLocation>
        <location evidence="2">Peroxisome</location>
    </subcellularLocation>
</comment>
<dbReference type="Gene3D" id="2.30.38.10">
    <property type="entry name" value="Luciferase, Domain 3"/>
    <property type="match status" value="1"/>
</dbReference>
<comment type="catalytic activity">
    <reaction evidence="15">
        <text>firefly D-luciferin + ATP + O2 = firefly oxyluciferin + hnu + AMP + CO2 + diphosphate</text>
        <dbReference type="Rhea" id="RHEA:10732"/>
        <dbReference type="ChEBI" id="CHEBI:15379"/>
        <dbReference type="ChEBI" id="CHEBI:16526"/>
        <dbReference type="ChEBI" id="CHEBI:16792"/>
        <dbReference type="ChEBI" id="CHEBI:30212"/>
        <dbReference type="ChEBI" id="CHEBI:30616"/>
        <dbReference type="ChEBI" id="CHEBI:33019"/>
        <dbReference type="ChEBI" id="CHEBI:58038"/>
        <dbReference type="ChEBI" id="CHEBI:456215"/>
        <dbReference type="EC" id="1.13.12.7"/>
    </reaction>
</comment>
<feature type="domain" description="AMP-binding enzyme C-terminal" evidence="17">
    <location>
        <begin position="610"/>
        <end position="667"/>
    </location>
</feature>
<dbReference type="GO" id="GO:0016405">
    <property type="term" value="F:CoA-ligase activity"/>
    <property type="evidence" value="ECO:0007669"/>
    <property type="project" value="TreeGrafter"/>
</dbReference>
<evidence type="ECO:0000256" key="12">
    <source>
        <dbReference type="ARBA" id="ARBA00023140"/>
    </source>
</evidence>
<evidence type="ECO:0000256" key="13">
    <source>
        <dbReference type="ARBA" id="ARBA00023223"/>
    </source>
</evidence>
<dbReference type="GO" id="GO:0005524">
    <property type="term" value="F:ATP binding"/>
    <property type="evidence" value="ECO:0007669"/>
    <property type="project" value="UniProtKB-KW"/>
</dbReference>
<keyword evidence="12" id="KW-0576">Peroxisome</keyword>
<dbReference type="Gene3D" id="3.40.50.980">
    <property type="match status" value="2"/>
</dbReference>
<dbReference type="PROSITE" id="PS00455">
    <property type="entry name" value="AMP_BINDING"/>
    <property type="match status" value="1"/>
</dbReference>
<dbReference type="Pfam" id="PF13193">
    <property type="entry name" value="AMP-binding_C"/>
    <property type="match status" value="1"/>
</dbReference>
<evidence type="ECO:0000256" key="11">
    <source>
        <dbReference type="ARBA" id="ARBA00023033"/>
    </source>
</evidence>
<dbReference type="PANTHER" id="PTHR24096">
    <property type="entry name" value="LONG-CHAIN-FATTY-ACID--COA LIGASE"/>
    <property type="match status" value="1"/>
</dbReference>
<evidence type="ECO:0000256" key="3">
    <source>
        <dbReference type="ARBA" id="ARBA00006432"/>
    </source>
</evidence>
<dbReference type="GO" id="GO:0046872">
    <property type="term" value="F:metal ion binding"/>
    <property type="evidence" value="ECO:0007669"/>
    <property type="project" value="UniProtKB-KW"/>
</dbReference>
<keyword evidence="11" id="KW-0503">Monooxygenase</keyword>
<reference evidence="18" key="1">
    <citation type="journal article" date="2020" name="J Insects Food Feed">
        <title>The yellow mealworm (Tenebrio molitor) genome: a resource for the emerging insects as food and feed industry.</title>
        <authorList>
            <person name="Eriksson T."/>
            <person name="Andere A."/>
            <person name="Kelstrup H."/>
            <person name="Emery V."/>
            <person name="Picard C."/>
        </authorList>
    </citation>
    <scope>NUCLEOTIDE SEQUENCE</scope>
    <source>
        <strain evidence="18">Stoneville</strain>
        <tissue evidence="18">Whole head</tissue>
    </source>
</reference>
<keyword evidence="13" id="KW-0455">Luminescence</keyword>
<evidence type="ECO:0000256" key="4">
    <source>
        <dbReference type="ARBA" id="ARBA00012532"/>
    </source>
</evidence>
<keyword evidence="7" id="KW-0547">Nucleotide-binding</keyword>
<evidence type="ECO:0000256" key="7">
    <source>
        <dbReference type="ARBA" id="ARBA00022741"/>
    </source>
</evidence>
<keyword evidence="14" id="KW-0599">Photoprotein</keyword>
<evidence type="ECO:0000259" key="16">
    <source>
        <dbReference type="Pfam" id="PF00501"/>
    </source>
</evidence>
<dbReference type="GO" id="GO:0005777">
    <property type="term" value="C:peroxisome"/>
    <property type="evidence" value="ECO:0007669"/>
    <property type="project" value="UniProtKB-SubCell"/>
</dbReference>
<evidence type="ECO:0000256" key="2">
    <source>
        <dbReference type="ARBA" id="ARBA00004275"/>
    </source>
</evidence>
<keyword evidence="8" id="KW-0067">ATP-binding</keyword>
<dbReference type="InterPro" id="IPR020845">
    <property type="entry name" value="AMP-binding_CS"/>
</dbReference>
<evidence type="ECO:0000313" key="19">
    <source>
        <dbReference type="Proteomes" id="UP000719412"/>
    </source>
</evidence>
<dbReference type="InterPro" id="IPR025110">
    <property type="entry name" value="AMP-bd_C"/>
</dbReference>
<evidence type="ECO:0000256" key="8">
    <source>
        <dbReference type="ARBA" id="ARBA00022840"/>
    </source>
</evidence>
<dbReference type="InterPro" id="IPR045851">
    <property type="entry name" value="AMP-bd_C_sf"/>
</dbReference>
<dbReference type="SUPFAM" id="SSF56801">
    <property type="entry name" value="Acetyl-CoA synthetase-like"/>
    <property type="match status" value="1"/>
</dbReference>
<gene>
    <name evidence="18" type="ORF">GEV33_013220</name>
</gene>